<feature type="compositionally biased region" description="Polar residues" evidence="1">
    <location>
        <begin position="51"/>
        <end position="60"/>
    </location>
</feature>
<feature type="region of interest" description="Disordered" evidence="1">
    <location>
        <begin position="134"/>
        <end position="199"/>
    </location>
</feature>
<dbReference type="EMBL" id="CT868008">
    <property type="protein sequence ID" value="CAK60642.1"/>
    <property type="molecule type" value="Genomic_DNA"/>
</dbReference>
<dbReference type="InterPro" id="IPR036412">
    <property type="entry name" value="HAD-like_sf"/>
</dbReference>
<dbReference type="GO" id="GO:0004721">
    <property type="term" value="F:phosphoprotein phosphatase activity"/>
    <property type="evidence" value="ECO:0000318"/>
    <property type="project" value="GO_Central"/>
</dbReference>
<protein>
    <recommendedName>
        <fullName evidence="2">FCP1 homology domain-containing protein</fullName>
    </recommendedName>
</protein>
<dbReference type="FunFam" id="3.40.50.1000:FF:000409">
    <property type="entry name" value="Uncharacterized protein"/>
    <property type="match status" value="1"/>
</dbReference>
<dbReference type="InParanoid" id="A0BQ25"/>
<evidence type="ECO:0000313" key="4">
    <source>
        <dbReference type="Proteomes" id="UP000000600"/>
    </source>
</evidence>
<dbReference type="KEGG" id="ptm:GSPATT00005393001"/>
<keyword evidence="4" id="KW-1185">Reference proteome</keyword>
<dbReference type="InterPro" id="IPR004274">
    <property type="entry name" value="FCP1_dom"/>
</dbReference>
<dbReference type="InterPro" id="IPR050365">
    <property type="entry name" value="TIM50"/>
</dbReference>
<dbReference type="Pfam" id="PF03031">
    <property type="entry name" value="NIF"/>
    <property type="match status" value="1"/>
</dbReference>
<dbReference type="InterPro" id="IPR011948">
    <property type="entry name" value="Dullard_phosphatase"/>
</dbReference>
<dbReference type="eggNOG" id="KOG1605">
    <property type="taxonomic scope" value="Eukaryota"/>
</dbReference>
<feature type="compositionally biased region" description="Basic and acidic residues" evidence="1">
    <location>
        <begin position="177"/>
        <end position="190"/>
    </location>
</feature>
<reference evidence="3 4" key="1">
    <citation type="journal article" date="2006" name="Nature">
        <title>Global trends of whole-genome duplications revealed by the ciliate Paramecium tetraurelia.</title>
        <authorList>
            <consortium name="Genoscope"/>
            <person name="Aury J.-M."/>
            <person name="Jaillon O."/>
            <person name="Duret L."/>
            <person name="Noel B."/>
            <person name="Jubin C."/>
            <person name="Porcel B.M."/>
            <person name="Segurens B."/>
            <person name="Daubin V."/>
            <person name="Anthouard V."/>
            <person name="Aiach N."/>
            <person name="Arnaiz O."/>
            <person name="Billaut A."/>
            <person name="Beisson J."/>
            <person name="Blanc I."/>
            <person name="Bouhouche K."/>
            <person name="Camara F."/>
            <person name="Duharcourt S."/>
            <person name="Guigo R."/>
            <person name="Gogendeau D."/>
            <person name="Katinka M."/>
            <person name="Keller A.-M."/>
            <person name="Kissmehl R."/>
            <person name="Klotz C."/>
            <person name="Koll F."/>
            <person name="Le Moue A."/>
            <person name="Lepere C."/>
            <person name="Malinsky S."/>
            <person name="Nowacki M."/>
            <person name="Nowak J.K."/>
            <person name="Plattner H."/>
            <person name="Poulain J."/>
            <person name="Ruiz F."/>
            <person name="Serrano V."/>
            <person name="Zagulski M."/>
            <person name="Dessen P."/>
            <person name="Betermier M."/>
            <person name="Weissenbach J."/>
            <person name="Scarpelli C."/>
            <person name="Schachter V."/>
            <person name="Sperling L."/>
            <person name="Meyer E."/>
            <person name="Cohen J."/>
            <person name="Wincker P."/>
        </authorList>
    </citation>
    <scope>NUCLEOTIDE SEQUENCE [LARGE SCALE GENOMIC DNA]</scope>
    <source>
        <strain evidence="3 4">Stock d4-2</strain>
    </source>
</reference>
<dbReference type="NCBIfam" id="TIGR02251">
    <property type="entry name" value="HIF-SF_euk"/>
    <property type="match status" value="1"/>
</dbReference>
<dbReference type="STRING" id="5888.A0BQ25"/>
<feature type="compositionally biased region" description="Basic residues" evidence="1">
    <location>
        <begin position="1"/>
        <end position="10"/>
    </location>
</feature>
<evidence type="ECO:0000259" key="2">
    <source>
        <dbReference type="PROSITE" id="PS50969"/>
    </source>
</evidence>
<dbReference type="Proteomes" id="UP000000600">
    <property type="component" value="Unassembled WGS sequence"/>
</dbReference>
<organism evidence="3 4">
    <name type="scientific">Paramecium tetraurelia</name>
    <dbReference type="NCBI Taxonomy" id="5888"/>
    <lineage>
        <taxon>Eukaryota</taxon>
        <taxon>Sar</taxon>
        <taxon>Alveolata</taxon>
        <taxon>Ciliophora</taxon>
        <taxon>Intramacronucleata</taxon>
        <taxon>Oligohymenophorea</taxon>
        <taxon>Peniculida</taxon>
        <taxon>Parameciidae</taxon>
        <taxon>Paramecium</taxon>
    </lineage>
</organism>
<dbReference type="InterPro" id="IPR023214">
    <property type="entry name" value="HAD_sf"/>
</dbReference>
<feature type="compositionally biased region" description="Polar residues" evidence="1">
    <location>
        <begin position="139"/>
        <end position="152"/>
    </location>
</feature>
<evidence type="ECO:0000313" key="3">
    <source>
        <dbReference type="EMBL" id="CAK60642.1"/>
    </source>
</evidence>
<gene>
    <name evidence="3" type="ORF">GSPATT00005393001</name>
</gene>
<dbReference type="OMA" id="NSAYCYF"/>
<dbReference type="AlphaFoldDB" id="A0BQ25"/>
<name>A0BQ25_PARTE</name>
<dbReference type="HOGENOM" id="CLU_539136_0_0_1"/>
<feature type="compositionally biased region" description="Basic and acidic residues" evidence="1">
    <location>
        <begin position="24"/>
        <end position="34"/>
    </location>
</feature>
<dbReference type="CDD" id="cd07521">
    <property type="entry name" value="HAD_FCP1-like"/>
    <property type="match status" value="1"/>
</dbReference>
<dbReference type="PANTHER" id="PTHR12210">
    <property type="entry name" value="DULLARD PROTEIN PHOSPHATASE"/>
    <property type="match status" value="1"/>
</dbReference>
<dbReference type="PROSITE" id="PS50969">
    <property type="entry name" value="FCP1"/>
    <property type="match status" value="1"/>
</dbReference>
<dbReference type="GeneID" id="5013824"/>
<dbReference type="SUPFAM" id="SSF56784">
    <property type="entry name" value="HAD-like"/>
    <property type="match status" value="1"/>
</dbReference>
<evidence type="ECO:0000256" key="1">
    <source>
        <dbReference type="SAM" id="MobiDB-lite"/>
    </source>
</evidence>
<sequence>MQGKVYRRKKQDGLNLEQNQQSIKNDKQKIRVEQKTNSPIGADKKSFDFSPISQRTQQDQVKQKEIDPASPQKTFKNFRNRTVSTATDFKVFQQRNSNQNQLIKEQAQIKNTEPINMNTQRSYFKQTETTLKQKPIQVPSKQNQRTPVQQQKVEQKSYPLKTLDKKKDLQIAANPTSKREDVKNQKKQQENPKISLTPRLEIQKVSNSPPNKLITTFRGKSPNHDQNQQTQKLTAFIAVIRPIFKEAKYYITPVMHFLREQHFPNTTPYKLQFQIEFQEQQLYFRQKFCDHFFSTFQYLKLCQTLQQKTMVKPIQMDPPKQPKSSKNSPKTIIFDLDETLIHCNDINLNQTDHEVTVQIPNEPAQQVRFNIRPYCIEMLQSLSQFYELILFTASFQQYADKILEFIDPKKNIFSYRLYRDNCVTLGDGLLVKDLRVLAGRKMESMALVDNSAYCYFLQPDNGIPIIPFEDNKKDKELIFLTDYLIKCEKYPNWLEHHKHHFKNFIHFQTLTINECLRRII</sequence>
<dbReference type="Gene3D" id="3.40.50.1000">
    <property type="entry name" value="HAD superfamily/HAD-like"/>
    <property type="match status" value="1"/>
</dbReference>
<dbReference type="OrthoDB" id="287041at2759"/>
<accession>A0BQ25</accession>
<feature type="domain" description="FCP1 homology" evidence="2">
    <location>
        <begin position="325"/>
        <end position="487"/>
    </location>
</feature>
<dbReference type="RefSeq" id="XP_001428040.1">
    <property type="nucleotide sequence ID" value="XM_001428003.1"/>
</dbReference>
<dbReference type="SMART" id="SM00577">
    <property type="entry name" value="CPDc"/>
    <property type="match status" value="1"/>
</dbReference>
<feature type="region of interest" description="Disordered" evidence="1">
    <location>
        <begin position="1"/>
        <end position="72"/>
    </location>
</feature>
<proteinExistence type="predicted"/>